<name>A0A2I8VQB7_9EURY</name>
<reference evidence="7 8" key="1">
    <citation type="submission" date="2018-01" db="EMBL/GenBank/DDBJ databases">
        <title>Complete genome sequence of Salinigranum rubrum GX10T, an extremely halophilic archaeon isolated from a marine solar saltern.</title>
        <authorList>
            <person name="Han S."/>
        </authorList>
    </citation>
    <scope>NUCLEOTIDE SEQUENCE [LARGE SCALE GENOMIC DNA]</scope>
    <source>
        <strain evidence="7 8">GX10</strain>
    </source>
</reference>
<dbReference type="InterPro" id="IPR013149">
    <property type="entry name" value="ADH-like_C"/>
</dbReference>
<dbReference type="CDD" id="cd08255">
    <property type="entry name" value="2-desacetyl-2-hydroxyethyl_bacteriochlorophyllide_like"/>
    <property type="match status" value="1"/>
</dbReference>
<keyword evidence="5" id="KW-0560">Oxidoreductase</keyword>
<proteinExistence type="inferred from homology"/>
<dbReference type="Gene3D" id="3.40.50.720">
    <property type="entry name" value="NAD(P)-binding Rossmann-like Domain"/>
    <property type="match status" value="1"/>
</dbReference>
<dbReference type="EMBL" id="CP026309">
    <property type="protein sequence ID" value="AUV84074.1"/>
    <property type="molecule type" value="Genomic_DNA"/>
</dbReference>
<dbReference type="GO" id="GO:0046872">
    <property type="term" value="F:metal ion binding"/>
    <property type="evidence" value="ECO:0007669"/>
    <property type="project" value="UniProtKB-KW"/>
</dbReference>
<evidence type="ECO:0000259" key="6">
    <source>
        <dbReference type="Pfam" id="PF00107"/>
    </source>
</evidence>
<dbReference type="AlphaFoldDB" id="A0A2I8VQB7"/>
<sequence length="328" mass="35285">MRFVAPRRVEVVRTPVETPASDEVRVEASLSAVSPGTELLVYRDQVPADLPLDETIDGLGHTATYPLSYGYATVGRVTAAGADVTDDWVGRRVFAFHPHASHFCVDPSTLVRLPAGVTDEDAALLAMVETAVSLVMDGRPRIGERAAVFGQGVVGLLTTALLARHPLSKLVTFDHYAARRERSLSLGADASLAPDAAGESFDTGDGRADISFEVSGNPAALDAALDTTGDDGRVVIGSWYGAKPTELGLGGRFHRSHIRLQASQVSRIDPAHAGRWDKERRMGLVLDLLADLEPSRLVTHRLPVESAPDAYRLLDESPDEALQVLFEY</sequence>
<evidence type="ECO:0000256" key="1">
    <source>
        <dbReference type="ARBA" id="ARBA00001947"/>
    </source>
</evidence>
<evidence type="ECO:0000313" key="8">
    <source>
        <dbReference type="Proteomes" id="UP000236584"/>
    </source>
</evidence>
<dbReference type="Pfam" id="PF00107">
    <property type="entry name" value="ADH_zinc_N"/>
    <property type="match status" value="1"/>
</dbReference>
<dbReference type="Proteomes" id="UP000236584">
    <property type="component" value="Chromosome"/>
</dbReference>
<evidence type="ECO:0000256" key="4">
    <source>
        <dbReference type="ARBA" id="ARBA00022833"/>
    </source>
</evidence>
<accession>A0A2I8VQB7</accession>
<dbReference type="InterPro" id="IPR036291">
    <property type="entry name" value="NAD(P)-bd_dom_sf"/>
</dbReference>
<gene>
    <name evidence="7" type="ORF">C2R22_19865</name>
</gene>
<comment type="cofactor">
    <cofactor evidence="1">
        <name>Zn(2+)</name>
        <dbReference type="ChEBI" id="CHEBI:29105"/>
    </cofactor>
</comment>
<dbReference type="PANTHER" id="PTHR43350:SF19">
    <property type="entry name" value="D-GULOSIDE 3-DEHYDROGENASE"/>
    <property type="match status" value="1"/>
</dbReference>
<dbReference type="SUPFAM" id="SSF50129">
    <property type="entry name" value="GroES-like"/>
    <property type="match status" value="1"/>
</dbReference>
<comment type="similarity">
    <text evidence="2">Belongs to the zinc-containing alcohol dehydrogenase family.</text>
</comment>
<keyword evidence="4" id="KW-0862">Zinc</keyword>
<organism evidence="7 8">
    <name type="scientific">Salinigranum rubrum</name>
    <dbReference type="NCBI Taxonomy" id="755307"/>
    <lineage>
        <taxon>Archaea</taxon>
        <taxon>Methanobacteriati</taxon>
        <taxon>Methanobacteriota</taxon>
        <taxon>Stenosarchaea group</taxon>
        <taxon>Halobacteria</taxon>
        <taxon>Halobacteriales</taxon>
        <taxon>Haloferacaceae</taxon>
        <taxon>Salinigranum</taxon>
    </lineage>
</organism>
<protein>
    <submittedName>
        <fullName evidence="7">Oxidoreductase</fullName>
    </submittedName>
</protein>
<dbReference type="GO" id="GO:0016491">
    <property type="term" value="F:oxidoreductase activity"/>
    <property type="evidence" value="ECO:0007669"/>
    <property type="project" value="UniProtKB-KW"/>
</dbReference>
<evidence type="ECO:0000256" key="3">
    <source>
        <dbReference type="ARBA" id="ARBA00022723"/>
    </source>
</evidence>
<keyword evidence="3" id="KW-0479">Metal-binding</keyword>
<evidence type="ECO:0000256" key="5">
    <source>
        <dbReference type="ARBA" id="ARBA00023002"/>
    </source>
</evidence>
<dbReference type="Gene3D" id="3.90.180.10">
    <property type="entry name" value="Medium-chain alcohol dehydrogenases, catalytic domain"/>
    <property type="match status" value="2"/>
</dbReference>
<evidence type="ECO:0000313" key="7">
    <source>
        <dbReference type="EMBL" id="AUV84074.1"/>
    </source>
</evidence>
<keyword evidence="8" id="KW-1185">Reference proteome</keyword>
<dbReference type="InterPro" id="IPR011032">
    <property type="entry name" value="GroES-like_sf"/>
</dbReference>
<dbReference type="PANTHER" id="PTHR43350">
    <property type="entry name" value="NAD-DEPENDENT ALCOHOL DEHYDROGENASE"/>
    <property type="match status" value="1"/>
</dbReference>
<evidence type="ECO:0000256" key="2">
    <source>
        <dbReference type="ARBA" id="ARBA00008072"/>
    </source>
</evidence>
<feature type="domain" description="Alcohol dehydrogenase-like C-terminal" evidence="6">
    <location>
        <begin position="154"/>
        <end position="263"/>
    </location>
</feature>
<dbReference type="KEGG" id="srub:C2R22_19865"/>
<dbReference type="SUPFAM" id="SSF51735">
    <property type="entry name" value="NAD(P)-binding Rossmann-fold domains"/>
    <property type="match status" value="1"/>
</dbReference>